<dbReference type="EMBL" id="BMDG01000006">
    <property type="protein sequence ID" value="GGI08149.1"/>
    <property type="molecule type" value="Genomic_DNA"/>
</dbReference>
<dbReference type="RefSeq" id="WP_188523537.1">
    <property type="nucleotide sequence ID" value="NZ_BMDG01000006.1"/>
</dbReference>
<sequence length="316" mass="34771">MTEENRIGTTRDLPRRMRTDAVRAGRLERVRRGVYRAVEDDRDEHASTAARRLAADRARAVHLGLAAAHAFSHETAALLHGLRLWSLPRSTHVVQAYRRSGAAAGDVRRHRVALPDGHRTTAGGLPVTSLARTVVDCSRAMHPLESLVIADHAVAKGVDLAECAEILAATRQRNGTALARWVLEHADGGADSAWETWLRYVALRAGLPRPVTQAPLPTAGRVYHADLGWPEWGVYAEFDGRSKYRDDGIRPGHDASDELFREKQRFDAIRATGVSPVRVTATGGAGVRRVTDLLAARFPEPVRRGFRVHRLLPPPP</sequence>
<proteinExistence type="predicted"/>
<organism evidence="1 2">
    <name type="scientific">Isoptericola cucumis</name>
    <dbReference type="NCBI Taxonomy" id="1776856"/>
    <lineage>
        <taxon>Bacteria</taxon>
        <taxon>Bacillati</taxon>
        <taxon>Actinomycetota</taxon>
        <taxon>Actinomycetes</taxon>
        <taxon>Micrococcales</taxon>
        <taxon>Promicromonosporaceae</taxon>
        <taxon>Isoptericola</taxon>
    </lineage>
</organism>
<evidence type="ECO:0000313" key="1">
    <source>
        <dbReference type="EMBL" id="GGI08149.1"/>
    </source>
</evidence>
<reference evidence="2" key="1">
    <citation type="journal article" date="2019" name="Int. J. Syst. Evol. Microbiol.">
        <title>The Global Catalogue of Microorganisms (GCM) 10K type strain sequencing project: providing services to taxonomists for standard genome sequencing and annotation.</title>
        <authorList>
            <consortium name="The Broad Institute Genomics Platform"/>
            <consortium name="The Broad Institute Genome Sequencing Center for Infectious Disease"/>
            <person name="Wu L."/>
            <person name="Ma J."/>
        </authorList>
    </citation>
    <scope>NUCLEOTIDE SEQUENCE [LARGE SCALE GENOMIC DNA]</scope>
    <source>
        <strain evidence="2">CCM 8653</strain>
    </source>
</reference>
<evidence type="ECO:0008006" key="3">
    <source>
        <dbReference type="Google" id="ProtNLM"/>
    </source>
</evidence>
<gene>
    <name evidence="1" type="ORF">GCM10007368_19720</name>
</gene>
<dbReference type="Proteomes" id="UP000632535">
    <property type="component" value="Unassembled WGS sequence"/>
</dbReference>
<name>A0ABQ2B5F5_9MICO</name>
<protein>
    <recommendedName>
        <fullName evidence="3">Transcriptional regulator, AbiEi antitoxin, Type IV TA system</fullName>
    </recommendedName>
</protein>
<accession>A0ABQ2B5F5</accession>
<comment type="caution">
    <text evidence="1">The sequence shown here is derived from an EMBL/GenBank/DDBJ whole genome shotgun (WGS) entry which is preliminary data.</text>
</comment>
<evidence type="ECO:0000313" key="2">
    <source>
        <dbReference type="Proteomes" id="UP000632535"/>
    </source>
</evidence>
<keyword evidence="2" id="KW-1185">Reference proteome</keyword>